<evidence type="ECO:0000313" key="4">
    <source>
        <dbReference type="Proteomes" id="UP000484988"/>
    </source>
</evidence>
<feature type="region of interest" description="Disordered" evidence="1">
    <location>
        <begin position="661"/>
        <end position="756"/>
    </location>
</feature>
<name>A0A6A0B0Q5_9ACTN</name>
<gene>
    <name evidence="3" type="ORF">SCWH03_50800</name>
</gene>
<sequence length="756" mass="77373">MTSRSTLATWLGGLESDRLARILEARGDAAAAPEPRSPGELADRLQRPGSVALALPQLTLPQLQVAEALAALPAPASRDALGELLGAADGETVSELEGVLEALADRALVWPDGAGKLRMADALRKTWDAPLGLEAPLRQLLAGATSDELHRMLAALGVTSPAGKAQRLAALVDHHGAPERIAAVVAEAPAETRKLLESRAWARRPGAVRFIMFGSPGIDLEPGAGWAVERGLLVQDRHRYGPARMPAEVAVALRGPGRHAPFHPVPPAMEPAPVTPREVDREASAAASAFTAGAASVLAACSADPPALLKSGGIGARELARVGKAAHAGNAVVRLTLETAYAAGLLARDGGRVAPTSAYDAWAEQEPPDRFAVLLRAWWNLRLTPTRARNEDGKALPALAGAPPRSGCVQARQGLLAAAASLPAGQGVRTASDLGALVAWYRPLADASAEEPPFAAVVGEAGLLGVLARGALSAIGVHLRTGDTEGLDIACRRLLPPATATAGIGADLTAVVAGTPSARTAALLDSVADRESGGTASVWRFSAGSVRRALDAGRTCEDITADLSAVAAGPLPQPLSYLIADTARGHGRVRVASASCVLHGDEPALLAEIAAHRGLAGLGLRQLAPTVLISRRPLPATLAALRAEGYAPVAETAEGTVRIEKDRPQRAAAAVPAPRGFRAGGSGRIATSAAEDSSRSGPGTLARRLTAARAEEQEPASPGDPVPFATDTEEVVAGRAKPCRTATSASSPTPSTPVGP</sequence>
<protein>
    <recommendedName>
        <fullName evidence="2">Helicase XPB/Ssl2 N-terminal domain-containing protein</fullName>
    </recommendedName>
</protein>
<evidence type="ECO:0000313" key="3">
    <source>
        <dbReference type="EMBL" id="GFH38819.1"/>
    </source>
</evidence>
<reference evidence="3 4" key="1">
    <citation type="submission" date="2020-02" db="EMBL/GenBank/DDBJ databases">
        <title>Whole Genome Shotgun Sequence of Streptomyces sp. strain CWH03.</title>
        <authorList>
            <person name="Dohra H."/>
            <person name="Kodani S."/>
            <person name="Yamamura H."/>
        </authorList>
    </citation>
    <scope>NUCLEOTIDE SEQUENCE [LARGE SCALE GENOMIC DNA]</scope>
    <source>
        <strain evidence="3 4">CWH03</strain>
    </source>
</reference>
<dbReference type="Pfam" id="PF13625">
    <property type="entry name" value="Helicase_C_3"/>
    <property type="match status" value="1"/>
</dbReference>
<feature type="compositionally biased region" description="Low complexity" evidence="1">
    <location>
        <begin position="666"/>
        <end position="677"/>
    </location>
</feature>
<dbReference type="InterPro" id="IPR032830">
    <property type="entry name" value="XPB/Ssl2_N"/>
</dbReference>
<proteinExistence type="predicted"/>
<keyword evidence="4" id="KW-1185">Reference proteome</keyword>
<organism evidence="3 4">
    <name type="scientific">Streptomyces pacificus</name>
    <dbReference type="NCBI Taxonomy" id="2705029"/>
    <lineage>
        <taxon>Bacteria</taxon>
        <taxon>Bacillati</taxon>
        <taxon>Actinomycetota</taxon>
        <taxon>Actinomycetes</taxon>
        <taxon>Kitasatosporales</taxon>
        <taxon>Streptomycetaceae</taxon>
        <taxon>Streptomyces</taxon>
    </lineage>
</organism>
<dbReference type="RefSeq" id="WP_254076983.1">
    <property type="nucleotide sequence ID" value="NZ_BLLG01000020.1"/>
</dbReference>
<feature type="domain" description="Helicase XPB/Ssl2 N-terminal" evidence="2">
    <location>
        <begin position="506"/>
        <end position="624"/>
    </location>
</feature>
<evidence type="ECO:0000259" key="2">
    <source>
        <dbReference type="Pfam" id="PF13625"/>
    </source>
</evidence>
<dbReference type="Proteomes" id="UP000484988">
    <property type="component" value="Unassembled WGS sequence"/>
</dbReference>
<dbReference type="EMBL" id="BLLG01000020">
    <property type="protein sequence ID" value="GFH38819.1"/>
    <property type="molecule type" value="Genomic_DNA"/>
</dbReference>
<comment type="caution">
    <text evidence="3">The sequence shown here is derived from an EMBL/GenBank/DDBJ whole genome shotgun (WGS) entry which is preliminary data.</text>
</comment>
<evidence type="ECO:0000256" key="1">
    <source>
        <dbReference type="SAM" id="MobiDB-lite"/>
    </source>
</evidence>
<dbReference type="AlphaFoldDB" id="A0A6A0B0Q5"/>
<accession>A0A6A0B0Q5</accession>